<dbReference type="InterPro" id="IPR019826">
    <property type="entry name" value="Carboxylesterase_B_AS"/>
</dbReference>
<feature type="region of interest" description="Disordered" evidence="4">
    <location>
        <begin position="481"/>
        <end position="502"/>
    </location>
</feature>
<dbReference type="SUPFAM" id="SSF53474">
    <property type="entry name" value="alpha/beta-Hydrolases"/>
    <property type="match status" value="1"/>
</dbReference>
<dbReference type="InterPro" id="IPR002018">
    <property type="entry name" value="CarbesteraseB"/>
</dbReference>
<dbReference type="InterPro" id="IPR050654">
    <property type="entry name" value="AChE-related_enzymes"/>
</dbReference>
<dbReference type="PANTHER" id="PTHR43918:SF4">
    <property type="entry name" value="CARBOXYLIC ESTER HYDROLASE"/>
    <property type="match status" value="1"/>
</dbReference>
<comment type="caution">
    <text evidence="6">The sequence shown here is derived from an EMBL/GenBank/DDBJ whole genome shotgun (WGS) entry which is preliminary data.</text>
</comment>
<dbReference type="AlphaFoldDB" id="A0A0F0LEI8"/>
<feature type="compositionally biased region" description="Polar residues" evidence="4">
    <location>
        <begin position="493"/>
        <end position="502"/>
    </location>
</feature>
<evidence type="ECO:0000256" key="2">
    <source>
        <dbReference type="ARBA" id="ARBA00022801"/>
    </source>
</evidence>
<dbReference type="PANTHER" id="PTHR43918">
    <property type="entry name" value="ACETYLCHOLINESTERASE"/>
    <property type="match status" value="1"/>
</dbReference>
<dbReference type="InterPro" id="IPR029058">
    <property type="entry name" value="AB_hydrolase_fold"/>
</dbReference>
<evidence type="ECO:0000256" key="3">
    <source>
        <dbReference type="RuleBase" id="RU361235"/>
    </source>
</evidence>
<protein>
    <recommendedName>
        <fullName evidence="3">Carboxylic ester hydrolase</fullName>
        <ecNumber evidence="3">3.1.1.-</ecNumber>
    </recommendedName>
</protein>
<dbReference type="EC" id="3.1.1.-" evidence="3"/>
<dbReference type="GO" id="GO:0052689">
    <property type="term" value="F:carboxylic ester hydrolase activity"/>
    <property type="evidence" value="ECO:0007669"/>
    <property type="project" value="TreeGrafter"/>
</dbReference>
<evidence type="ECO:0000313" key="6">
    <source>
        <dbReference type="EMBL" id="KJL30680.1"/>
    </source>
</evidence>
<comment type="similarity">
    <text evidence="1 3">Belongs to the type-B carboxylesterase/lipase family.</text>
</comment>
<dbReference type="Proteomes" id="UP000033740">
    <property type="component" value="Unassembled WGS sequence"/>
</dbReference>
<keyword evidence="7" id="KW-1185">Reference proteome</keyword>
<evidence type="ECO:0000313" key="7">
    <source>
        <dbReference type="Proteomes" id="UP000033740"/>
    </source>
</evidence>
<dbReference type="Pfam" id="PF00135">
    <property type="entry name" value="COesterase"/>
    <property type="match status" value="1"/>
</dbReference>
<keyword evidence="2 3" id="KW-0378">Hydrolase</keyword>
<dbReference type="STRING" id="582680.RS86_03620"/>
<dbReference type="Gene3D" id="3.40.50.1820">
    <property type="entry name" value="alpha/beta hydrolase"/>
    <property type="match status" value="1"/>
</dbReference>
<accession>A0A0F0LEI8</accession>
<dbReference type="PATRIC" id="fig|582680.6.peg.3706"/>
<gene>
    <name evidence="6" type="ORF">RS86_03620</name>
</gene>
<proteinExistence type="inferred from homology"/>
<dbReference type="ESTHER" id="9mico-a0a0f0lei8">
    <property type="family name" value="Carb_B_Bacteria"/>
</dbReference>
<feature type="domain" description="Carboxylesterase type B" evidence="5">
    <location>
        <begin position="6"/>
        <end position="479"/>
    </location>
</feature>
<reference evidence="6 7" key="1">
    <citation type="submission" date="2015-02" db="EMBL/GenBank/DDBJ databases">
        <title>Draft genome sequences of ten Microbacterium spp. with emphasis on heavy metal contaminated environments.</title>
        <authorList>
            <person name="Corretto E."/>
        </authorList>
    </citation>
    <scope>NUCLEOTIDE SEQUENCE [LARGE SCALE GENOMIC DNA]</scope>
    <source>
        <strain evidence="6 7">ARN176</strain>
    </source>
</reference>
<evidence type="ECO:0000259" key="5">
    <source>
        <dbReference type="Pfam" id="PF00135"/>
    </source>
</evidence>
<dbReference type="EMBL" id="JYIX01000040">
    <property type="protein sequence ID" value="KJL30680.1"/>
    <property type="molecule type" value="Genomic_DNA"/>
</dbReference>
<dbReference type="RefSeq" id="WP_052680375.1">
    <property type="nucleotide sequence ID" value="NZ_JYIX01000040.1"/>
</dbReference>
<dbReference type="PROSITE" id="PS00122">
    <property type="entry name" value="CARBOXYLESTERASE_B_1"/>
    <property type="match status" value="1"/>
</dbReference>
<name>A0A0F0LEI8_9MICO</name>
<evidence type="ECO:0000256" key="4">
    <source>
        <dbReference type="SAM" id="MobiDB-lite"/>
    </source>
</evidence>
<sequence length="502" mass="53176">MTASASPIAETSLGRVRGVALEDGLVFRGIPYAQDPVGDLRFAPPVEPEPWSGVRPAEEFGPAVPQTVDLGRREMFGLPDYVTSEAGSLTLNVWTPAVDDARRPVLVWIHGGAFSWGSGSDPVYDGHRLSTRRDVVVVTMNYRLGALGFLSLPGVQGSGNAGLLDQLAAFHWVSRNIAGFGGDPANVTVFGQSAGAVSTAAHLAAPRSRGLFHQAILQSGSGEMVLSAEEASARAVEFAALLGTVPEDLDRLRAVPVEDLLAAQERFDAIMEERGELAAFLPVVDGVLLSESPLDAVSAGRGAPVPLILGSTRDEARLFTELLPGPDLGEDDLLALLSDHPDPAAARSGYAALEERTAPGDLFAAVLGDRLFAAPTERLAIAHAHAGHPTWRYEFRYRSPVRDGALGACHSLDIPFVFDQLDTDAARRFAGSDAPAALADRIGAGWVALARTGVADWPPFDPESRRTLLLDEHSAPVDDPYGARRALWPEQGQLASGGSSTR</sequence>
<organism evidence="6 7">
    <name type="scientific">Microbacterium azadirachtae</name>
    <dbReference type="NCBI Taxonomy" id="582680"/>
    <lineage>
        <taxon>Bacteria</taxon>
        <taxon>Bacillati</taxon>
        <taxon>Actinomycetota</taxon>
        <taxon>Actinomycetes</taxon>
        <taxon>Micrococcales</taxon>
        <taxon>Microbacteriaceae</taxon>
        <taxon>Microbacterium</taxon>
    </lineage>
</organism>
<evidence type="ECO:0000256" key="1">
    <source>
        <dbReference type="ARBA" id="ARBA00005964"/>
    </source>
</evidence>